<reference evidence="2" key="1">
    <citation type="submission" date="2020-10" db="EMBL/GenBank/DDBJ databases">
        <authorList>
            <person name="Kikuchi T."/>
        </authorList>
    </citation>
    <scope>NUCLEOTIDE SEQUENCE</scope>
    <source>
        <strain evidence="2">NKZ352</strain>
    </source>
</reference>
<organism evidence="2 3">
    <name type="scientific">Caenorhabditis auriculariae</name>
    <dbReference type="NCBI Taxonomy" id="2777116"/>
    <lineage>
        <taxon>Eukaryota</taxon>
        <taxon>Metazoa</taxon>
        <taxon>Ecdysozoa</taxon>
        <taxon>Nematoda</taxon>
        <taxon>Chromadorea</taxon>
        <taxon>Rhabditida</taxon>
        <taxon>Rhabditina</taxon>
        <taxon>Rhabditomorpha</taxon>
        <taxon>Rhabditoidea</taxon>
        <taxon>Rhabditidae</taxon>
        <taxon>Peloderinae</taxon>
        <taxon>Caenorhabditis</taxon>
    </lineage>
</organism>
<dbReference type="EMBL" id="CAJGYM010000002">
    <property type="protein sequence ID" value="CAD6185302.1"/>
    <property type="molecule type" value="Genomic_DNA"/>
</dbReference>
<protein>
    <submittedName>
        <fullName evidence="2">Uncharacterized protein</fullName>
    </submittedName>
</protein>
<sequence>MCDPIDHVIVSNIGVLAFDEIGDRPSIKRHMRLADIGKARSCAELKSDRRLLKTFQEENVLKMPSIDSDLGAAPMPAEIDELSLGLETLGKSLIYAAKNEPPNKSNAKESIVKKWLSKS</sequence>
<dbReference type="Proteomes" id="UP000835052">
    <property type="component" value="Unassembled WGS sequence"/>
</dbReference>
<evidence type="ECO:0000313" key="2">
    <source>
        <dbReference type="EMBL" id="CAD6185302.1"/>
    </source>
</evidence>
<proteinExistence type="predicted"/>
<dbReference type="OrthoDB" id="5803277at2759"/>
<dbReference type="AlphaFoldDB" id="A0A8S1GR85"/>
<name>A0A8S1GR85_9PELO</name>
<evidence type="ECO:0000313" key="3">
    <source>
        <dbReference type="Proteomes" id="UP000835052"/>
    </source>
</evidence>
<feature type="region of interest" description="Disordered" evidence="1">
    <location>
        <begin position="99"/>
        <end position="119"/>
    </location>
</feature>
<gene>
    <name evidence="2" type="ORF">CAUJ_LOCUS1221</name>
</gene>
<keyword evidence="3" id="KW-1185">Reference proteome</keyword>
<comment type="caution">
    <text evidence="2">The sequence shown here is derived from an EMBL/GenBank/DDBJ whole genome shotgun (WGS) entry which is preliminary data.</text>
</comment>
<evidence type="ECO:0000256" key="1">
    <source>
        <dbReference type="SAM" id="MobiDB-lite"/>
    </source>
</evidence>
<accession>A0A8S1GR85</accession>